<evidence type="ECO:0000256" key="1">
    <source>
        <dbReference type="ARBA" id="ARBA00004651"/>
    </source>
</evidence>
<comment type="subcellular location">
    <subcellularLocation>
        <location evidence="1">Cell membrane</location>
        <topology evidence="1">Multi-pass membrane protein</topology>
    </subcellularLocation>
</comment>
<dbReference type="CDD" id="cd13127">
    <property type="entry name" value="MATE_tuaB_like"/>
    <property type="match status" value="1"/>
</dbReference>
<feature type="transmembrane region" description="Helical" evidence="7">
    <location>
        <begin position="417"/>
        <end position="438"/>
    </location>
</feature>
<keyword evidence="4 7" id="KW-0812">Transmembrane</keyword>
<evidence type="ECO:0000313" key="9">
    <source>
        <dbReference type="Proteomes" id="UP001589795"/>
    </source>
</evidence>
<gene>
    <name evidence="8" type="ORF">ACFFIZ_19565</name>
</gene>
<dbReference type="PANTHER" id="PTHR30250:SF10">
    <property type="entry name" value="LIPOPOLYSACCHARIDE BIOSYNTHESIS PROTEIN WZXC"/>
    <property type="match status" value="1"/>
</dbReference>
<feature type="transmembrane region" description="Helical" evidence="7">
    <location>
        <begin position="47"/>
        <end position="64"/>
    </location>
</feature>
<dbReference type="Proteomes" id="UP001589795">
    <property type="component" value="Unassembled WGS sequence"/>
</dbReference>
<sequence>MFDPAEGPMKASVGRGIIATGGAQAFKLALQVVSVIVLSRLLTPDDFGLVAMAGPVLAFIALFQNLGLTQATVQRPRIGHSEVNFLFWINVSASVVVAAALVAVAPLAANFYGEPRVGPLIAAMALPVLLTGSGAQHSALLNRRMEFGRLARIDIAAGVTSLVTAIVWASVAPSYWALWGASVAGALVGIVMVWISSPWRPSWPGHIGDGWSMVGFGAGLTGFNFANFFGRNLDNILIGKFWGGFQLGLYERAYKLLLFPLTQITNPLSRVMVPALSRLAAEPDRYRRAYLRVIRLVLLATLPGVAMSIAMADILIPFLLGDQWAESAKIFAVLGFAGLMGPLNNPAGWLFVSQGRSRDFFYWGLATAGFAVVAFSIGIMWGAVGIAFSLSISEYIKTPILWLYVGRRGPLGIADIIGAAWPFLLGAHLVVPALWVLTPYLPQAPLPAVVLSLLFAYAAVAFLASFSASGRETLRELVKL</sequence>
<evidence type="ECO:0000256" key="7">
    <source>
        <dbReference type="SAM" id="Phobius"/>
    </source>
</evidence>
<reference evidence="8 9" key="1">
    <citation type="submission" date="2024-09" db="EMBL/GenBank/DDBJ databases">
        <authorList>
            <person name="Sun Q."/>
            <person name="Mori K."/>
        </authorList>
    </citation>
    <scope>NUCLEOTIDE SEQUENCE [LARGE SCALE GENOMIC DNA]</scope>
    <source>
        <strain evidence="8 9">CCM 7904</strain>
    </source>
</reference>
<keyword evidence="3" id="KW-1003">Cell membrane</keyword>
<evidence type="ECO:0000256" key="4">
    <source>
        <dbReference type="ARBA" id="ARBA00022692"/>
    </source>
</evidence>
<name>A0ABV6CNX8_9RHOB</name>
<feature type="transmembrane region" description="Helical" evidence="7">
    <location>
        <begin position="120"/>
        <end position="141"/>
    </location>
</feature>
<evidence type="ECO:0000256" key="6">
    <source>
        <dbReference type="ARBA" id="ARBA00023136"/>
    </source>
</evidence>
<accession>A0ABV6CNX8</accession>
<dbReference type="RefSeq" id="WP_265508800.1">
    <property type="nucleotide sequence ID" value="NZ_JAOTBE010000116.1"/>
</dbReference>
<feature type="transmembrane region" description="Helical" evidence="7">
    <location>
        <begin position="330"/>
        <end position="353"/>
    </location>
</feature>
<evidence type="ECO:0000256" key="5">
    <source>
        <dbReference type="ARBA" id="ARBA00022989"/>
    </source>
</evidence>
<organism evidence="8 9">
    <name type="scientific">Paracoccus rhizosphaerae</name>
    <dbReference type="NCBI Taxonomy" id="1133347"/>
    <lineage>
        <taxon>Bacteria</taxon>
        <taxon>Pseudomonadati</taxon>
        <taxon>Pseudomonadota</taxon>
        <taxon>Alphaproteobacteria</taxon>
        <taxon>Rhodobacterales</taxon>
        <taxon>Paracoccaceae</taxon>
        <taxon>Paracoccus</taxon>
    </lineage>
</organism>
<keyword evidence="5 7" id="KW-1133">Transmembrane helix</keyword>
<evidence type="ECO:0000256" key="3">
    <source>
        <dbReference type="ARBA" id="ARBA00022475"/>
    </source>
</evidence>
<dbReference type="Pfam" id="PF13440">
    <property type="entry name" value="Polysacc_synt_3"/>
    <property type="match status" value="1"/>
</dbReference>
<feature type="transmembrane region" description="Helical" evidence="7">
    <location>
        <begin position="177"/>
        <end position="195"/>
    </location>
</feature>
<comment type="caution">
    <text evidence="8">The sequence shown here is derived from an EMBL/GenBank/DDBJ whole genome shotgun (WGS) entry which is preliminary data.</text>
</comment>
<keyword evidence="9" id="KW-1185">Reference proteome</keyword>
<feature type="transmembrane region" description="Helical" evidence="7">
    <location>
        <begin position="360"/>
        <end position="380"/>
    </location>
</feature>
<protein>
    <submittedName>
        <fullName evidence="8">Lipopolysaccharide biosynthesis protein</fullName>
    </submittedName>
</protein>
<feature type="transmembrane region" description="Helical" evidence="7">
    <location>
        <begin position="293"/>
        <end position="318"/>
    </location>
</feature>
<feature type="transmembrane region" description="Helical" evidence="7">
    <location>
        <begin position="85"/>
        <end position="108"/>
    </location>
</feature>
<feature type="transmembrane region" description="Helical" evidence="7">
    <location>
        <begin position="386"/>
        <end position="405"/>
    </location>
</feature>
<proteinExistence type="inferred from homology"/>
<dbReference type="InterPro" id="IPR050833">
    <property type="entry name" value="Poly_Biosynth_Transport"/>
</dbReference>
<evidence type="ECO:0000313" key="8">
    <source>
        <dbReference type="EMBL" id="MFC0202444.1"/>
    </source>
</evidence>
<comment type="similarity">
    <text evidence="2">Belongs to the polysaccharide synthase family.</text>
</comment>
<evidence type="ECO:0000256" key="2">
    <source>
        <dbReference type="ARBA" id="ARBA00007430"/>
    </source>
</evidence>
<dbReference type="PANTHER" id="PTHR30250">
    <property type="entry name" value="PST FAMILY PREDICTED COLANIC ACID TRANSPORTER"/>
    <property type="match status" value="1"/>
</dbReference>
<dbReference type="EMBL" id="JBHLWQ010000188">
    <property type="protein sequence ID" value="MFC0202444.1"/>
    <property type="molecule type" value="Genomic_DNA"/>
</dbReference>
<keyword evidence="6 7" id="KW-0472">Membrane</keyword>
<feature type="transmembrane region" description="Helical" evidence="7">
    <location>
        <begin position="444"/>
        <end position="466"/>
    </location>
</feature>